<reference evidence="7 8" key="1">
    <citation type="submission" date="2020-06" db="EMBL/GenBank/DDBJ databases">
        <title>High-quality draft genome of sulfate reducer Desulfobacter latus type strain AcrS2 isolated from marine sediment.</title>
        <authorList>
            <person name="Hoppe M."/>
            <person name="Larsen C.K."/>
            <person name="Marshall I.P.G."/>
            <person name="Schramm A."/>
            <person name="Marietou A.G."/>
        </authorList>
    </citation>
    <scope>NUCLEOTIDE SEQUENCE [LARGE SCALE GENOMIC DNA]</scope>
    <source>
        <strain evidence="7 8">AcRS2</strain>
    </source>
</reference>
<keyword evidence="3" id="KW-0805">Transcription regulation</keyword>
<evidence type="ECO:0000256" key="1">
    <source>
        <dbReference type="ARBA" id="ARBA00022741"/>
    </source>
</evidence>
<evidence type="ECO:0000256" key="3">
    <source>
        <dbReference type="ARBA" id="ARBA00023015"/>
    </source>
</evidence>
<dbReference type="SUPFAM" id="SSF46689">
    <property type="entry name" value="Homeodomain-like"/>
    <property type="match status" value="1"/>
</dbReference>
<dbReference type="GO" id="GO:0005524">
    <property type="term" value="F:ATP binding"/>
    <property type="evidence" value="ECO:0007669"/>
    <property type="project" value="UniProtKB-KW"/>
</dbReference>
<dbReference type="InterPro" id="IPR003593">
    <property type="entry name" value="AAA+_ATPase"/>
</dbReference>
<dbReference type="CDD" id="cd00009">
    <property type="entry name" value="AAA"/>
    <property type="match status" value="1"/>
</dbReference>
<dbReference type="Pfam" id="PF02954">
    <property type="entry name" value="HTH_8"/>
    <property type="match status" value="1"/>
</dbReference>
<evidence type="ECO:0000259" key="5">
    <source>
        <dbReference type="PROSITE" id="PS50045"/>
    </source>
</evidence>
<protein>
    <submittedName>
        <fullName evidence="7">Sigma 54-interacting transcriptional regulator</fullName>
    </submittedName>
</protein>
<dbReference type="PROSITE" id="PS50045">
    <property type="entry name" value="SIGMA54_INTERACT_4"/>
    <property type="match status" value="1"/>
</dbReference>
<dbReference type="SMART" id="SM00382">
    <property type="entry name" value="AAA"/>
    <property type="match status" value="1"/>
</dbReference>
<evidence type="ECO:0000313" key="8">
    <source>
        <dbReference type="Proteomes" id="UP000553343"/>
    </source>
</evidence>
<dbReference type="InterPro" id="IPR058031">
    <property type="entry name" value="AAA_lid_NorR"/>
</dbReference>
<dbReference type="AlphaFoldDB" id="A0A850T0C2"/>
<dbReference type="InterPro" id="IPR027417">
    <property type="entry name" value="P-loop_NTPase"/>
</dbReference>
<dbReference type="PROSITE" id="PS50112">
    <property type="entry name" value="PAS"/>
    <property type="match status" value="1"/>
</dbReference>
<dbReference type="Gene3D" id="1.10.8.60">
    <property type="match status" value="1"/>
</dbReference>
<dbReference type="Pfam" id="PF25601">
    <property type="entry name" value="AAA_lid_14"/>
    <property type="match status" value="1"/>
</dbReference>
<keyword evidence="2" id="KW-0067">ATP-binding</keyword>
<keyword evidence="8" id="KW-1185">Reference proteome</keyword>
<gene>
    <name evidence="7" type="ORF">HXW94_05870</name>
</gene>
<name>A0A850T0C2_9BACT</name>
<dbReference type="InterPro" id="IPR025662">
    <property type="entry name" value="Sigma_54_int_dom_ATP-bd_1"/>
</dbReference>
<dbReference type="Gene3D" id="3.30.450.20">
    <property type="entry name" value="PAS domain"/>
    <property type="match status" value="1"/>
</dbReference>
<feature type="domain" description="PAS" evidence="6">
    <location>
        <begin position="13"/>
        <end position="51"/>
    </location>
</feature>
<evidence type="ECO:0000313" key="7">
    <source>
        <dbReference type="EMBL" id="NWH04521.1"/>
    </source>
</evidence>
<dbReference type="EMBL" id="JACADJ010000013">
    <property type="protein sequence ID" value="NWH04521.1"/>
    <property type="molecule type" value="Genomic_DNA"/>
</dbReference>
<feature type="domain" description="Sigma-54 factor interaction" evidence="5">
    <location>
        <begin position="144"/>
        <end position="373"/>
    </location>
</feature>
<dbReference type="InterPro" id="IPR002078">
    <property type="entry name" value="Sigma_54_int"/>
</dbReference>
<dbReference type="Pfam" id="PF00158">
    <property type="entry name" value="Sigma54_activat"/>
    <property type="match status" value="1"/>
</dbReference>
<dbReference type="Proteomes" id="UP000553343">
    <property type="component" value="Unassembled WGS sequence"/>
</dbReference>
<evidence type="ECO:0000256" key="4">
    <source>
        <dbReference type="ARBA" id="ARBA00023163"/>
    </source>
</evidence>
<dbReference type="SUPFAM" id="SSF55785">
    <property type="entry name" value="PYP-like sensor domain (PAS domain)"/>
    <property type="match status" value="1"/>
</dbReference>
<dbReference type="InterPro" id="IPR009057">
    <property type="entry name" value="Homeodomain-like_sf"/>
</dbReference>
<dbReference type="InterPro" id="IPR035965">
    <property type="entry name" value="PAS-like_dom_sf"/>
</dbReference>
<dbReference type="PRINTS" id="PR01590">
    <property type="entry name" value="HTHFIS"/>
</dbReference>
<dbReference type="InterPro" id="IPR002197">
    <property type="entry name" value="HTH_Fis"/>
</dbReference>
<dbReference type="PANTHER" id="PTHR32071">
    <property type="entry name" value="TRANSCRIPTIONAL REGULATORY PROTEIN"/>
    <property type="match status" value="1"/>
</dbReference>
<proteinExistence type="predicted"/>
<dbReference type="GO" id="GO:0043565">
    <property type="term" value="F:sequence-specific DNA binding"/>
    <property type="evidence" value="ECO:0007669"/>
    <property type="project" value="InterPro"/>
</dbReference>
<evidence type="ECO:0000256" key="2">
    <source>
        <dbReference type="ARBA" id="ARBA00022840"/>
    </source>
</evidence>
<dbReference type="PROSITE" id="PS00675">
    <property type="entry name" value="SIGMA54_INTERACT_1"/>
    <property type="match status" value="1"/>
</dbReference>
<keyword evidence="4" id="KW-0804">Transcription</keyword>
<evidence type="ECO:0000259" key="6">
    <source>
        <dbReference type="PROSITE" id="PS50112"/>
    </source>
</evidence>
<keyword evidence="1" id="KW-0547">Nucleotide-binding</keyword>
<comment type="caution">
    <text evidence="7">The sequence shown here is derived from an EMBL/GenBank/DDBJ whole genome shotgun (WGS) entry which is preliminary data.</text>
</comment>
<dbReference type="InterPro" id="IPR013767">
    <property type="entry name" value="PAS_fold"/>
</dbReference>
<dbReference type="FunFam" id="3.40.50.300:FF:000006">
    <property type="entry name" value="DNA-binding transcriptional regulator NtrC"/>
    <property type="match status" value="1"/>
</dbReference>
<dbReference type="InterPro" id="IPR000014">
    <property type="entry name" value="PAS"/>
</dbReference>
<dbReference type="Gene3D" id="1.10.10.60">
    <property type="entry name" value="Homeodomain-like"/>
    <property type="match status" value="1"/>
</dbReference>
<dbReference type="Gene3D" id="3.40.50.300">
    <property type="entry name" value="P-loop containing nucleotide triphosphate hydrolases"/>
    <property type="match status" value="1"/>
</dbReference>
<accession>A0A850T0C2</accession>
<sequence>MHLFPEIHQLMRSPLDFAHILDEIPLGILVMDTNLRVVHLNRFFQALTGFSLDMARGIPCRNVLRSSACIINCPVLATHRKNRSISCTSDIINTDRQKLPVRITTAQIMDTQGHFTGYMETIEDLRSSASNDREKNVAYSFANIIGRSQKMETIFQTLPMLAQSDASILITGETGTGKDLVAEAIHQTSGRAGGPFIKINCGALPATLLESEIFGHMKGAFTGAVENKPGRFKLAHNGTIFLTEIGDLPLPLQVKLLTFLDDRIIYPLGATKGFNANVRIIAATHRDLKYMVSIGKFRKDLLFRLNVARVHLPPLRERGEDIRLLLDHFLNHYTKKQGKEINGFSEPALSVLLNYTYEGNIRELRNIMEYAVNVAQSTRIEADNLPAYLLDHEPIQRVSKIPATEAVPIPQSEQLPTFTAPQSAETEQTWSSVERQMIIDALKTSRGKKNKAAQILGMSRSTLWRKIKAYQIE</sequence>
<dbReference type="SUPFAM" id="SSF52540">
    <property type="entry name" value="P-loop containing nucleoside triphosphate hydrolases"/>
    <property type="match status" value="1"/>
</dbReference>
<dbReference type="PANTHER" id="PTHR32071:SF57">
    <property type="entry name" value="C4-DICARBOXYLATE TRANSPORT TRANSCRIPTIONAL REGULATORY PROTEIN DCTD"/>
    <property type="match status" value="1"/>
</dbReference>
<dbReference type="RefSeq" id="WP_178365977.1">
    <property type="nucleotide sequence ID" value="NZ_JACADJ010000013.1"/>
</dbReference>
<dbReference type="GO" id="GO:0006355">
    <property type="term" value="P:regulation of DNA-templated transcription"/>
    <property type="evidence" value="ECO:0007669"/>
    <property type="project" value="InterPro"/>
</dbReference>
<dbReference type="Pfam" id="PF00989">
    <property type="entry name" value="PAS"/>
    <property type="match status" value="1"/>
</dbReference>
<organism evidence="7 8">
    <name type="scientific">Desulfobacter latus</name>
    <dbReference type="NCBI Taxonomy" id="2292"/>
    <lineage>
        <taxon>Bacteria</taxon>
        <taxon>Pseudomonadati</taxon>
        <taxon>Thermodesulfobacteriota</taxon>
        <taxon>Desulfobacteria</taxon>
        <taxon>Desulfobacterales</taxon>
        <taxon>Desulfobacteraceae</taxon>
        <taxon>Desulfobacter</taxon>
    </lineage>
</organism>